<dbReference type="InterPro" id="IPR024616">
    <property type="entry name" value="Pherophorin"/>
</dbReference>
<comment type="caution">
    <text evidence="3">The sequence shown here is derived from an EMBL/GenBank/DDBJ whole genome shotgun (WGS) entry which is preliminary data.</text>
</comment>
<feature type="compositionally biased region" description="Pro residues" evidence="1">
    <location>
        <begin position="220"/>
        <end position="236"/>
    </location>
</feature>
<dbReference type="AlphaFoldDB" id="A0A8J4M097"/>
<dbReference type="Proteomes" id="UP000722791">
    <property type="component" value="Unassembled WGS sequence"/>
</dbReference>
<protein>
    <recommendedName>
        <fullName evidence="2">Pherophorin domain-containing protein</fullName>
    </recommendedName>
</protein>
<evidence type="ECO:0000313" key="3">
    <source>
        <dbReference type="EMBL" id="GIM17182.1"/>
    </source>
</evidence>
<organism evidence="3 4">
    <name type="scientific">Volvox reticuliferus</name>
    <dbReference type="NCBI Taxonomy" id="1737510"/>
    <lineage>
        <taxon>Eukaryota</taxon>
        <taxon>Viridiplantae</taxon>
        <taxon>Chlorophyta</taxon>
        <taxon>core chlorophytes</taxon>
        <taxon>Chlorophyceae</taxon>
        <taxon>CS clade</taxon>
        <taxon>Chlamydomonadales</taxon>
        <taxon>Volvocaceae</taxon>
        <taxon>Volvox</taxon>
    </lineage>
</organism>
<feature type="domain" description="Pherophorin" evidence="2">
    <location>
        <begin position="382"/>
        <end position="535"/>
    </location>
</feature>
<feature type="domain" description="Pherophorin" evidence="2">
    <location>
        <begin position="58"/>
        <end position="212"/>
    </location>
</feature>
<accession>A0A8J4M097</accession>
<sequence length="543" mass="59252">MLPERHVRVSLPPAFRHFDVQSEKLESRDEIYSRTVSASADDDEYNENREQTGSISDFPFRSCNKTNGAYRLAPVWRPAGGGQYCFKIEVRQEPQSCSGACCTAALHKIEFNVSSSCLVAGSSVTATLNGVPTRVGPVYDRPPSGPPGSAILRITQLGLDPVMAQGAELCITLKPNRARQGCTTLEQMCVSTGFPAGTCTAATFDVAWDCCPVSQVVQAQPPPPPPPPTPPSPLQQPPQVIANRPCDVCVTAMLTPPQYDIRPYRFDNATCAAIQQSIADDMNYLLSFEEIDVYTPFSAQECTGTRAVTCGSFSGNDLDKLQDMFNILDATYELLLYFLYAAFDGDVCDPRIENYAVTVTTDGNQCLDLTQSVACSPPMAPFPNCTCDTTQGVLPYMVAPTYYTRASLMYGPSVMECCFSVKTLRQDQVVPSTCYKANDTLAKIEWLANDAQRSVVKGFTVTPAGGPTKTVSPSWGAKGTNTLKVNLNWSEAQADGGVVCVALQKPYTMEDLGLPWIYQSYVSVFNRDSQDYCCPLFRTAQQH</sequence>
<gene>
    <name evidence="3" type="ORF">Vretimale_19698</name>
</gene>
<reference evidence="3" key="1">
    <citation type="journal article" date="2021" name="Proc. Natl. Acad. Sci. U.S.A.">
        <title>Three genomes in the algal genus Volvox reveal the fate of a haploid sex-determining region after a transition to homothallism.</title>
        <authorList>
            <person name="Yamamoto K."/>
            <person name="Hamaji T."/>
            <person name="Kawai-Toyooka H."/>
            <person name="Matsuzaki R."/>
            <person name="Takahashi F."/>
            <person name="Nishimura Y."/>
            <person name="Kawachi M."/>
            <person name="Noguchi H."/>
            <person name="Minakuchi Y."/>
            <person name="Umen J.G."/>
            <person name="Toyoda A."/>
            <person name="Nozaki H."/>
        </authorList>
    </citation>
    <scope>NUCLEOTIDE SEQUENCE</scope>
    <source>
        <strain evidence="3">NIES-3785</strain>
    </source>
</reference>
<name>A0A8J4M097_9CHLO</name>
<dbReference type="Pfam" id="PF12499">
    <property type="entry name" value="DUF3707"/>
    <property type="match status" value="2"/>
</dbReference>
<evidence type="ECO:0000259" key="2">
    <source>
        <dbReference type="Pfam" id="PF12499"/>
    </source>
</evidence>
<dbReference type="EMBL" id="BNCQ01000094">
    <property type="protein sequence ID" value="GIM17182.1"/>
    <property type="molecule type" value="Genomic_DNA"/>
</dbReference>
<feature type="region of interest" description="Disordered" evidence="1">
    <location>
        <begin position="218"/>
        <end position="237"/>
    </location>
</feature>
<evidence type="ECO:0000313" key="4">
    <source>
        <dbReference type="Proteomes" id="UP000722791"/>
    </source>
</evidence>
<proteinExistence type="predicted"/>
<evidence type="ECO:0000256" key="1">
    <source>
        <dbReference type="SAM" id="MobiDB-lite"/>
    </source>
</evidence>